<feature type="region of interest" description="Disordered" evidence="4">
    <location>
        <begin position="1"/>
        <end position="24"/>
    </location>
</feature>
<dbReference type="SMART" id="SM00367">
    <property type="entry name" value="LRR_CC"/>
    <property type="match status" value="5"/>
</dbReference>
<dbReference type="Gene3D" id="3.80.10.10">
    <property type="entry name" value="Ribonuclease Inhibitor"/>
    <property type="match status" value="1"/>
</dbReference>
<dbReference type="GO" id="GO:0005858">
    <property type="term" value="C:axonemal dynein complex"/>
    <property type="evidence" value="ECO:0007669"/>
    <property type="project" value="InterPro"/>
</dbReference>
<gene>
    <name evidence="6" type="ORF">NQ318_003008</name>
</gene>
<dbReference type="GO" id="GO:0003676">
    <property type="term" value="F:nucleic acid binding"/>
    <property type="evidence" value="ECO:0007669"/>
    <property type="project" value="InterPro"/>
</dbReference>
<keyword evidence="7" id="KW-1185">Reference proteome</keyword>
<evidence type="ECO:0000256" key="4">
    <source>
        <dbReference type="SAM" id="MobiDB-lite"/>
    </source>
</evidence>
<dbReference type="PANTHER" id="PTHR21625">
    <property type="entry name" value="NYD-SP28 PROTEIN"/>
    <property type="match status" value="1"/>
</dbReference>
<dbReference type="GO" id="GO:0070286">
    <property type="term" value="P:axonemal dynein complex assembly"/>
    <property type="evidence" value="ECO:0007669"/>
    <property type="project" value="InterPro"/>
</dbReference>
<feature type="coiled-coil region" evidence="3">
    <location>
        <begin position="124"/>
        <end position="151"/>
    </location>
</feature>
<dbReference type="PROSITE" id="PS50181">
    <property type="entry name" value="FBOX"/>
    <property type="match status" value="1"/>
</dbReference>
<evidence type="ECO:0000256" key="1">
    <source>
        <dbReference type="ARBA" id="ARBA00022786"/>
    </source>
</evidence>
<dbReference type="InterPro" id="IPR039750">
    <property type="entry name" value="DRC1/DRC2"/>
</dbReference>
<feature type="coiled-coil region" evidence="3">
    <location>
        <begin position="237"/>
        <end position="264"/>
    </location>
</feature>
<keyword evidence="2 3" id="KW-0175">Coiled coil</keyword>
<accession>A0AAV8YSC0</accession>
<dbReference type="InterPro" id="IPR036047">
    <property type="entry name" value="F-box-like_dom_sf"/>
</dbReference>
<dbReference type="GO" id="GO:0060285">
    <property type="term" value="P:cilium-dependent cell motility"/>
    <property type="evidence" value="ECO:0007669"/>
    <property type="project" value="TreeGrafter"/>
</dbReference>
<name>A0AAV8YSC0_9CUCU</name>
<dbReference type="InterPro" id="IPR039505">
    <property type="entry name" value="DRC1/2_N"/>
</dbReference>
<feature type="region of interest" description="Disordered" evidence="4">
    <location>
        <begin position="406"/>
        <end position="425"/>
    </location>
</feature>
<dbReference type="EMBL" id="JAPWTK010000055">
    <property type="protein sequence ID" value="KAJ8953586.1"/>
    <property type="molecule type" value="Genomic_DNA"/>
</dbReference>
<dbReference type="InterPro" id="IPR006553">
    <property type="entry name" value="Leu-rich_rpt_Cys-con_subtyp"/>
</dbReference>
<dbReference type="Proteomes" id="UP001162162">
    <property type="component" value="Unassembled WGS sequence"/>
</dbReference>
<dbReference type="Gene3D" id="1.20.1280.50">
    <property type="match status" value="1"/>
</dbReference>
<dbReference type="SUPFAM" id="SSF52047">
    <property type="entry name" value="RNI-like"/>
    <property type="match status" value="1"/>
</dbReference>
<dbReference type="InterPro" id="IPR001810">
    <property type="entry name" value="F-box_dom"/>
</dbReference>
<evidence type="ECO:0000313" key="6">
    <source>
        <dbReference type="EMBL" id="KAJ8953586.1"/>
    </source>
</evidence>
<evidence type="ECO:0000256" key="3">
    <source>
        <dbReference type="SAM" id="Coils"/>
    </source>
</evidence>
<dbReference type="AlphaFoldDB" id="A0AAV8YSC0"/>
<dbReference type="Gene3D" id="3.30.420.10">
    <property type="entry name" value="Ribonuclease H-like superfamily/Ribonuclease H"/>
    <property type="match status" value="1"/>
</dbReference>
<dbReference type="InterPro" id="IPR036397">
    <property type="entry name" value="RNaseH_sf"/>
</dbReference>
<proteinExistence type="predicted"/>
<reference evidence="6" key="1">
    <citation type="journal article" date="2023" name="Insect Mol. Biol.">
        <title>Genome sequencing provides insights into the evolution of gene families encoding plant cell wall-degrading enzymes in longhorned beetles.</title>
        <authorList>
            <person name="Shin N.R."/>
            <person name="Okamura Y."/>
            <person name="Kirsch R."/>
            <person name="Pauchet Y."/>
        </authorList>
    </citation>
    <scope>NUCLEOTIDE SEQUENCE</scope>
    <source>
        <strain evidence="6">AMC_N1</strain>
    </source>
</reference>
<feature type="domain" description="F-box" evidence="5">
    <location>
        <begin position="621"/>
        <end position="668"/>
    </location>
</feature>
<dbReference type="SUPFAM" id="SSF81383">
    <property type="entry name" value="F-box domain"/>
    <property type="match status" value="1"/>
</dbReference>
<organism evidence="6 7">
    <name type="scientific">Aromia moschata</name>
    <dbReference type="NCBI Taxonomy" id="1265417"/>
    <lineage>
        <taxon>Eukaryota</taxon>
        <taxon>Metazoa</taxon>
        <taxon>Ecdysozoa</taxon>
        <taxon>Arthropoda</taxon>
        <taxon>Hexapoda</taxon>
        <taxon>Insecta</taxon>
        <taxon>Pterygota</taxon>
        <taxon>Neoptera</taxon>
        <taxon>Endopterygota</taxon>
        <taxon>Coleoptera</taxon>
        <taxon>Polyphaga</taxon>
        <taxon>Cucujiformia</taxon>
        <taxon>Chrysomeloidea</taxon>
        <taxon>Cerambycidae</taxon>
        <taxon>Cerambycinae</taxon>
        <taxon>Callichromatini</taxon>
        <taxon>Aromia</taxon>
    </lineage>
</organism>
<dbReference type="GO" id="GO:0003352">
    <property type="term" value="P:regulation of cilium movement"/>
    <property type="evidence" value="ECO:0007669"/>
    <property type="project" value="TreeGrafter"/>
</dbReference>
<sequence length="999" mass="116511">MADESIHTDVEHVQPQVTSNDPNERKLARRLRIERRWEVIRRQGLSEELSKEEESNQIQMQVQKSAELLEKFIIEGDEYVTNVRVANDGREVIAEKWTEIQNYNDPLQINEEIASQKEKCDLVIKQKDEIIAMLKDEIKKAEKKFTKDQTKQIEDIDTLAHRIEKQITFMRSAYQKEFELIEEVVLLERQQLIDATNKRWEELYRKRDEQEADNSDKKFNLLKEFYRSMYERRVAFQEKYRRTKIKLENDVETLQRELERIKALAMLNSEKYDYNYQILKKREDENIIVKSQQKRRINKLQDTINGLRRRIADYESSTNGEIKKVRERIKKLHRNILEVEAKADHFAKINDDKFHQVWQMNKKRCEAILKQILDSDRVLYEQQLGISWDPPAYRIDNKLPFPQGYKEGKGDSATSMASAKGRKNEETQYEMVKSTLTSEKLDANPIYKRLVRQVLQHVSDKSGFLTETKLKSILRPYEDERKTLIRLDNAFERDVKRPTTIRAPDGPQPYEGLKLLTPEQKESRTNICADILNNIDTDPGLLDTATLKGTRFESVEAVKAKATEVLNQLTEADFQRCFQQWKSRMERCRDRQGECIEGEKVATVIEERHKSQMFDAKTTRTLGYGNLPLHVLLRIFEHLDEDELRTSIIPVCQQWRLAAETPSLWKTLRFSGSRADPAAICEKIWLYNKAERIHVRNVSRPAAILRQICRCSDNLRHLTLRNCLEVTEDSLRHVLSTCKQLKSLDLKGTPFRSLIFYEELSCLRSLTSLNIGENPLLTLSNILTIAVNCRKLEGFHLATFEPKNKVFLDDSDCYFVLTFSNARTEEPLLRHICLNYAYNFEGVHFQNMWKTLIHLTTLKIRFGHQISDQNVRHLFEEGREAMSNLEVVDFTGCLKIGDEGVRAIANCCSKLRVLNLRSCKNVSSLFDVTKNCKELEMLNIAFCEGLNTDGLLVPAALKVLFISDRDALKAFADLVKETSNKAGVKLCVSEFNKNVIKYQ</sequence>
<keyword evidence="1" id="KW-0833">Ubl conjugation pathway</keyword>
<evidence type="ECO:0000256" key="2">
    <source>
        <dbReference type="ARBA" id="ARBA00023054"/>
    </source>
</evidence>
<dbReference type="InterPro" id="IPR032675">
    <property type="entry name" value="LRR_dom_sf"/>
</dbReference>
<dbReference type="Pfam" id="PF12937">
    <property type="entry name" value="F-box-like"/>
    <property type="match status" value="1"/>
</dbReference>
<protein>
    <recommendedName>
        <fullName evidence="5">F-box domain-containing protein</fullName>
    </recommendedName>
</protein>
<dbReference type="Pfam" id="PF14772">
    <property type="entry name" value="NYD-SP28"/>
    <property type="match status" value="1"/>
</dbReference>
<feature type="compositionally biased region" description="Basic and acidic residues" evidence="4">
    <location>
        <begin position="1"/>
        <end position="12"/>
    </location>
</feature>
<dbReference type="PANTHER" id="PTHR21625:SF1">
    <property type="entry name" value="DYNEIN REGULATORY COMPLEX PROTEIN 1"/>
    <property type="match status" value="1"/>
</dbReference>
<evidence type="ECO:0000313" key="7">
    <source>
        <dbReference type="Proteomes" id="UP001162162"/>
    </source>
</evidence>
<comment type="caution">
    <text evidence="6">The sequence shown here is derived from an EMBL/GenBank/DDBJ whole genome shotgun (WGS) entry which is preliminary data.</text>
</comment>
<feature type="coiled-coil region" evidence="3">
    <location>
        <begin position="290"/>
        <end position="342"/>
    </location>
</feature>
<evidence type="ECO:0000259" key="5">
    <source>
        <dbReference type="PROSITE" id="PS50181"/>
    </source>
</evidence>